<protein>
    <submittedName>
        <fullName evidence="1">Toxin-antitoxin system HicB family antitoxin</fullName>
    </submittedName>
</protein>
<proteinExistence type="predicted"/>
<comment type="caution">
    <text evidence="1">The sequence shown here is derived from an EMBL/GenBank/DDBJ whole genome shotgun (WGS) entry which is preliminary data.</text>
</comment>
<name>A0A2W4RLG4_9GAMM</name>
<dbReference type="EMBL" id="QJPH01000175">
    <property type="protein sequence ID" value="PZN83843.1"/>
    <property type="molecule type" value="Genomic_DNA"/>
</dbReference>
<dbReference type="Proteomes" id="UP000249396">
    <property type="component" value="Unassembled WGS sequence"/>
</dbReference>
<gene>
    <name evidence="1" type="ORF">DM484_03710</name>
</gene>
<evidence type="ECO:0000313" key="2">
    <source>
        <dbReference type="Proteomes" id="UP000249396"/>
    </source>
</evidence>
<dbReference type="AlphaFoldDB" id="A0A2W4RLG4"/>
<dbReference type="InterPro" id="IPR008651">
    <property type="entry name" value="Uncharacterised_HicB"/>
</dbReference>
<accession>A0A2W4RLG4</accession>
<evidence type="ECO:0000313" key="1">
    <source>
        <dbReference type="EMBL" id="PZN83843.1"/>
    </source>
</evidence>
<sequence length="158" mass="17226">MKPPFEYKSFYGSAEVNVTDNMLHGKLLFIADIVTYAAVSPSALKIAFEETVDDYISTCVELGDEPNVPFKGSFNVRVGPDRHKNASLASMQQNVSLNDWVCCAIDASLAPSKEHPITNNVTVNLYAAQPPEHRIAPNAQPESWGGRLVASPAMPVHQ</sequence>
<organism evidence="1 2">
    <name type="scientific">Candidatus Methylumidiphilus alinenensis</name>
    <dbReference type="NCBI Taxonomy" id="2202197"/>
    <lineage>
        <taxon>Bacteria</taxon>
        <taxon>Pseudomonadati</taxon>
        <taxon>Pseudomonadota</taxon>
        <taxon>Gammaproteobacteria</taxon>
        <taxon>Methylococcales</taxon>
        <taxon>Candidatus Methylumidiphilus</taxon>
    </lineage>
</organism>
<dbReference type="Pfam" id="PF05534">
    <property type="entry name" value="HicB"/>
    <property type="match status" value="1"/>
</dbReference>
<reference evidence="1 2" key="1">
    <citation type="journal article" date="2018" name="Aquat. Microb. Ecol.">
        <title>Gammaproteobacterial methanotrophs dominate.</title>
        <authorList>
            <person name="Rissanen A.J."/>
            <person name="Saarenheimo J."/>
            <person name="Tiirola M."/>
            <person name="Peura S."/>
            <person name="Aalto S.L."/>
            <person name="Karvinen A."/>
            <person name="Nykanen H."/>
        </authorList>
    </citation>
    <scope>NUCLEOTIDE SEQUENCE [LARGE SCALE GENOMIC DNA]</scope>
    <source>
        <strain evidence="1">AMbin10</strain>
    </source>
</reference>